<comment type="caution">
    <text evidence="2">The sequence shown here is derived from an EMBL/GenBank/DDBJ whole genome shotgun (WGS) entry which is preliminary data.</text>
</comment>
<feature type="transmembrane region" description="Helical" evidence="1">
    <location>
        <begin position="96"/>
        <end position="126"/>
    </location>
</feature>
<dbReference type="Pfam" id="PF12730">
    <property type="entry name" value="ABC2_membrane_4"/>
    <property type="match status" value="1"/>
</dbReference>
<gene>
    <name evidence="2" type="ORF">DFP98_10829</name>
</gene>
<accession>A0A3D9KBP4</accession>
<proteinExistence type="predicted"/>
<feature type="transmembrane region" description="Helical" evidence="1">
    <location>
        <begin position="146"/>
        <end position="166"/>
    </location>
</feature>
<dbReference type="EMBL" id="QRDZ01000008">
    <property type="protein sequence ID" value="RED83187.1"/>
    <property type="molecule type" value="Genomic_DNA"/>
</dbReference>
<evidence type="ECO:0000313" key="3">
    <source>
        <dbReference type="Proteomes" id="UP000256977"/>
    </source>
</evidence>
<feature type="transmembrane region" description="Helical" evidence="1">
    <location>
        <begin position="12"/>
        <end position="36"/>
    </location>
</feature>
<dbReference type="RefSeq" id="WP_116060796.1">
    <property type="nucleotide sequence ID" value="NZ_QRDZ01000008.1"/>
</dbReference>
<sequence length="228" mass="25388">MLNLMKLEMRKYRFRGNIIGGFIAIVIITAFMILMSIDSADQAVGNYEEAFKVADILASVTFTIFGAVLLSKLIIDEFKSKSITVLFMYPIQRRKLLVAKLAIVVLFTFAFGVMTRVLTVSGFYLFNHFAQFIPNDLSQISWMEQSIKILINSVMTSFITLIPLFFGMRKHSTVTTIVSAIFIGALLNSNAGSDFTLSSIVFVPLLLAALGIAIAYLSIRNIDDKDIV</sequence>
<feature type="transmembrane region" description="Helical" evidence="1">
    <location>
        <begin position="56"/>
        <end position="75"/>
    </location>
</feature>
<dbReference type="AlphaFoldDB" id="A0A3D9KBP4"/>
<keyword evidence="1" id="KW-0812">Transmembrane</keyword>
<feature type="transmembrane region" description="Helical" evidence="1">
    <location>
        <begin position="173"/>
        <end position="191"/>
    </location>
</feature>
<protein>
    <submittedName>
        <fullName evidence="2">ABC-2 family transporter</fullName>
    </submittedName>
</protein>
<keyword evidence="1" id="KW-0472">Membrane</keyword>
<keyword evidence="3" id="KW-1185">Reference proteome</keyword>
<dbReference type="OrthoDB" id="9784784at2"/>
<name>A0A3D9KBP4_9BACL</name>
<evidence type="ECO:0000256" key="1">
    <source>
        <dbReference type="SAM" id="Phobius"/>
    </source>
</evidence>
<dbReference type="Proteomes" id="UP000256977">
    <property type="component" value="Unassembled WGS sequence"/>
</dbReference>
<keyword evidence="1" id="KW-1133">Transmembrane helix</keyword>
<organism evidence="2 3">
    <name type="scientific">Cohnella phaseoli</name>
    <dbReference type="NCBI Taxonomy" id="456490"/>
    <lineage>
        <taxon>Bacteria</taxon>
        <taxon>Bacillati</taxon>
        <taxon>Bacillota</taxon>
        <taxon>Bacilli</taxon>
        <taxon>Bacillales</taxon>
        <taxon>Paenibacillaceae</taxon>
        <taxon>Cohnella</taxon>
    </lineage>
</organism>
<reference evidence="2 3" key="1">
    <citation type="submission" date="2018-07" db="EMBL/GenBank/DDBJ databases">
        <title>Genomic Encyclopedia of Type Strains, Phase III (KMG-III): the genomes of soil and plant-associated and newly described type strains.</title>
        <authorList>
            <person name="Whitman W."/>
        </authorList>
    </citation>
    <scope>NUCLEOTIDE SEQUENCE [LARGE SCALE GENOMIC DNA]</scope>
    <source>
        <strain evidence="2 3">CECT 7287</strain>
    </source>
</reference>
<evidence type="ECO:0000313" key="2">
    <source>
        <dbReference type="EMBL" id="RED83187.1"/>
    </source>
</evidence>
<feature type="transmembrane region" description="Helical" evidence="1">
    <location>
        <begin position="197"/>
        <end position="219"/>
    </location>
</feature>